<dbReference type="PROSITE" id="PS00560">
    <property type="entry name" value="CARBOXYPEPT_SER_HIS"/>
    <property type="match status" value="1"/>
</dbReference>
<dbReference type="PANTHER" id="PTHR11802:SF20">
    <property type="entry name" value="SERINE CARBOXYPEPTIDASE-LIKE 41-RELATED"/>
    <property type="match status" value="1"/>
</dbReference>
<dbReference type="FunFam" id="3.40.50.11320:FF:000005">
    <property type="entry name" value="Carboxypeptidase"/>
    <property type="match status" value="1"/>
</dbReference>
<keyword evidence="9" id="KW-0732">Signal</keyword>
<evidence type="ECO:0000256" key="8">
    <source>
        <dbReference type="RuleBase" id="RU361156"/>
    </source>
</evidence>
<sequence>MISCLIFSCICISAARDMVTFMLKWLEKFPTFKSRPLFLTGESYAGHYIPQLAIGLFNYTNNQSNNFKLNIKGIALGNPLLHLDKDVPAVYEFFWSHGMISDEVFDSITNECNFDDYVFSNSHNVTKSCMQALNEANHIVSNYINAYDVILDVCYPSIVEQELRLRKLATKMSMGVDVCMTAERRFYLNLPEVQRALHANRTNLPYRWSTCTDMLDYSQEDGDRDMLPLLVEIIKQGIPLWIFSGDQDSVVPLIGSRTLVRELAQELNLTTTVPYGTWFHKGQVGGWQVEYGKILTFATVRGASHMVPYAQPARALQLFNSFVKGRSLPNTTSPEISGPPNE</sequence>
<gene>
    <name evidence="10" type="ORF">LIER_36060</name>
</gene>
<dbReference type="GO" id="GO:0004185">
    <property type="term" value="F:serine-type carboxypeptidase activity"/>
    <property type="evidence" value="ECO:0007669"/>
    <property type="project" value="UniProtKB-UniRule"/>
</dbReference>
<feature type="chain" id="PRO_5043360253" description="Carboxypeptidase" evidence="9">
    <location>
        <begin position="16"/>
        <end position="342"/>
    </location>
</feature>
<dbReference type="Gene3D" id="6.10.250.940">
    <property type="match status" value="1"/>
</dbReference>
<evidence type="ECO:0000256" key="4">
    <source>
        <dbReference type="ARBA" id="ARBA00022645"/>
    </source>
</evidence>
<comment type="caution">
    <text evidence="10">The sequence shown here is derived from an EMBL/GenBank/DDBJ whole genome shotgun (WGS) entry which is preliminary data.</text>
</comment>
<evidence type="ECO:0000256" key="2">
    <source>
        <dbReference type="ARBA" id="ARBA00009431"/>
    </source>
</evidence>
<evidence type="ECO:0000256" key="7">
    <source>
        <dbReference type="ARBA" id="ARBA00023180"/>
    </source>
</evidence>
<evidence type="ECO:0000256" key="3">
    <source>
        <dbReference type="ARBA" id="ARBA00022525"/>
    </source>
</evidence>
<dbReference type="PRINTS" id="PR00724">
    <property type="entry name" value="CRBOXYPTASEC"/>
</dbReference>
<organism evidence="10 11">
    <name type="scientific">Lithospermum erythrorhizon</name>
    <name type="common">Purple gromwell</name>
    <name type="synonym">Lithospermum officinale var. erythrorhizon</name>
    <dbReference type="NCBI Taxonomy" id="34254"/>
    <lineage>
        <taxon>Eukaryota</taxon>
        <taxon>Viridiplantae</taxon>
        <taxon>Streptophyta</taxon>
        <taxon>Embryophyta</taxon>
        <taxon>Tracheophyta</taxon>
        <taxon>Spermatophyta</taxon>
        <taxon>Magnoliopsida</taxon>
        <taxon>eudicotyledons</taxon>
        <taxon>Gunneridae</taxon>
        <taxon>Pentapetalae</taxon>
        <taxon>asterids</taxon>
        <taxon>lamiids</taxon>
        <taxon>Boraginales</taxon>
        <taxon>Boraginaceae</taxon>
        <taxon>Boraginoideae</taxon>
        <taxon>Lithospermeae</taxon>
        <taxon>Lithospermum</taxon>
    </lineage>
</organism>
<dbReference type="GO" id="GO:0005576">
    <property type="term" value="C:extracellular region"/>
    <property type="evidence" value="ECO:0007669"/>
    <property type="project" value="UniProtKB-SubCell"/>
</dbReference>
<keyword evidence="7" id="KW-0325">Glycoprotein</keyword>
<dbReference type="EMBL" id="BAABME010016225">
    <property type="protein sequence ID" value="GAA0145033.1"/>
    <property type="molecule type" value="Genomic_DNA"/>
</dbReference>
<dbReference type="EC" id="3.4.16.-" evidence="8"/>
<dbReference type="InterPro" id="IPR001563">
    <property type="entry name" value="Peptidase_S10"/>
</dbReference>
<evidence type="ECO:0000256" key="1">
    <source>
        <dbReference type="ARBA" id="ARBA00004613"/>
    </source>
</evidence>
<dbReference type="Proteomes" id="UP001454036">
    <property type="component" value="Unassembled WGS sequence"/>
</dbReference>
<evidence type="ECO:0000256" key="6">
    <source>
        <dbReference type="ARBA" id="ARBA00022801"/>
    </source>
</evidence>
<keyword evidence="3" id="KW-0964">Secreted</keyword>
<dbReference type="Gene3D" id="3.40.50.11320">
    <property type="match status" value="1"/>
</dbReference>
<accession>A0AAV3P1F6</accession>
<dbReference type="InterPro" id="IPR018202">
    <property type="entry name" value="Ser_caboxypep_ser_AS"/>
</dbReference>
<keyword evidence="5 8" id="KW-0645">Protease</keyword>
<keyword evidence="11" id="KW-1185">Reference proteome</keyword>
<dbReference type="PROSITE" id="PS00131">
    <property type="entry name" value="CARBOXYPEPT_SER_SER"/>
    <property type="match status" value="1"/>
</dbReference>
<dbReference type="GO" id="GO:0006508">
    <property type="term" value="P:proteolysis"/>
    <property type="evidence" value="ECO:0007669"/>
    <property type="project" value="UniProtKB-KW"/>
</dbReference>
<evidence type="ECO:0000256" key="5">
    <source>
        <dbReference type="ARBA" id="ARBA00022670"/>
    </source>
</evidence>
<evidence type="ECO:0000313" key="11">
    <source>
        <dbReference type="Proteomes" id="UP001454036"/>
    </source>
</evidence>
<dbReference type="Pfam" id="PF00450">
    <property type="entry name" value="Peptidase_S10"/>
    <property type="match status" value="1"/>
</dbReference>
<keyword evidence="4 8" id="KW-0121">Carboxypeptidase</keyword>
<comment type="similarity">
    <text evidence="2 8">Belongs to the peptidase S10 family.</text>
</comment>
<dbReference type="InterPro" id="IPR033124">
    <property type="entry name" value="Ser_caboxypep_his_AS"/>
</dbReference>
<evidence type="ECO:0000313" key="10">
    <source>
        <dbReference type="EMBL" id="GAA0145033.1"/>
    </source>
</evidence>
<dbReference type="PANTHER" id="PTHR11802">
    <property type="entry name" value="SERINE PROTEASE FAMILY S10 SERINE CARBOXYPEPTIDASE"/>
    <property type="match status" value="1"/>
</dbReference>
<comment type="subcellular location">
    <subcellularLocation>
        <location evidence="1">Secreted</location>
    </subcellularLocation>
</comment>
<protein>
    <recommendedName>
        <fullName evidence="8">Carboxypeptidase</fullName>
        <ecNumber evidence="8">3.4.16.-</ecNumber>
    </recommendedName>
</protein>
<dbReference type="AlphaFoldDB" id="A0AAV3P1F6"/>
<evidence type="ECO:0000256" key="9">
    <source>
        <dbReference type="SAM" id="SignalP"/>
    </source>
</evidence>
<dbReference type="Gene3D" id="3.40.50.1820">
    <property type="entry name" value="alpha/beta hydrolase"/>
    <property type="match status" value="1"/>
</dbReference>
<dbReference type="SUPFAM" id="SSF53474">
    <property type="entry name" value="alpha/beta-Hydrolases"/>
    <property type="match status" value="1"/>
</dbReference>
<proteinExistence type="inferred from homology"/>
<feature type="signal peptide" evidence="9">
    <location>
        <begin position="1"/>
        <end position="15"/>
    </location>
</feature>
<name>A0AAV3P1F6_LITER</name>
<reference evidence="10 11" key="1">
    <citation type="submission" date="2024-01" db="EMBL/GenBank/DDBJ databases">
        <title>The complete chloroplast genome sequence of Lithospermum erythrorhizon: insights into the phylogenetic relationship among Boraginaceae species and the maternal lineages of purple gromwells.</title>
        <authorList>
            <person name="Okada T."/>
            <person name="Watanabe K."/>
        </authorList>
    </citation>
    <scope>NUCLEOTIDE SEQUENCE [LARGE SCALE GENOMIC DNA]</scope>
</reference>
<keyword evidence="6 8" id="KW-0378">Hydrolase</keyword>
<dbReference type="InterPro" id="IPR029058">
    <property type="entry name" value="AB_hydrolase_fold"/>
</dbReference>